<dbReference type="InterPro" id="IPR010730">
    <property type="entry name" value="HET"/>
</dbReference>
<evidence type="ECO:0000256" key="1">
    <source>
        <dbReference type="SAM" id="MobiDB-lite"/>
    </source>
</evidence>
<accession>A0A8H7DZN8</accession>
<dbReference type="PANTHER" id="PTHR33112">
    <property type="entry name" value="DOMAIN PROTEIN, PUTATIVE-RELATED"/>
    <property type="match status" value="1"/>
</dbReference>
<evidence type="ECO:0000313" key="3">
    <source>
        <dbReference type="EMBL" id="KAF7503530.1"/>
    </source>
</evidence>
<feature type="region of interest" description="Disordered" evidence="1">
    <location>
        <begin position="171"/>
        <end position="191"/>
    </location>
</feature>
<dbReference type="PANTHER" id="PTHR33112:SF16">
    <property type="entry name" value="HETEROKARYON INCOMPATIBILITY DOMAIN-CONTAINING PROTEIN"/>
    <property type="match status" value="1"/>
</dbReference>
<dbReference type="Proteomes" id="UP000606974">
    <property type="component" value="Unassembled WGS sequence"/>
</dbReference>
<dbReference type="AlphaFoldDB" id="A0A8H7DZN8"/>
<sequence length="850" mass="96667">MSLCQWCRENAFGYDILWLLEKACMGVRQQMLFQHTIDQEPFYFWTSRPLHSGYARNFQRPFQSVNSSAEQGCVFCSLLVTAAKQSPPQHPDQCYFEGPLSLFPEIRDTIEAARERRVLADGQLQEFFDNLDPNWNRSSSYANVIQRAIRAGLSRESLLLAYKVDPTRESLTDDRREYSTGNPKLPLFPFPTRHRNEVQTANSCHSRDILPPPVVGTRINKILNYFKTIIKRWTSSQETIIKRGTSNQETVIKRGTSNQDDFDFVFTIVLNEPWDFATVTWPYKPSGPNWGLEPSNCYFRLYPIEPRHHWEGHVATTEEEVLRRVTKTWDETGSQPSPMSALLRDGNILKALLEDCTKNHTDCTPRADASLPSMLLRISGTIASPSLHLVYVNNVFERPVRYACLSYCWGGEQLGKTTTARLPTYLKNIDLSGMPKTIQDAVKVSSSLGLKYLWVDAYCIVQDSTQDKSVELGKMSSIYLGAYCTIAVMSANAATEGFLRLSNETADNVSAWNVDIESELLQNGLGRSSPRVAVLEMRQDYRRPAPYDEALLKRAWTLQEALLSPRLIMFFSQGQPPVLRCATRTVRSDGGFIPQIPTSINTLYNIKRAHRGQTAVTAHRHLWYQIVQEYSKRALTYSMDKLPALAGIVAELEIQGTCGTYHAGLWSETVKHDLLWGVVGKDSMFLAPEETKNRAAHQTYVGPSWSWVSRDHPVFYPVDYEEESNTMVMAVDIVPQEEALPNGAIKTAKITLSCPAKELQVPNDWNCDERSFFFDDEPRPLEIGKMWLLTLMAEEPYNNRHRVGIGVIEVKESSLAGEKLYRRLGMFQNGALEDGNSEKEVWHQRTFTLV</sequence>
<comment type="caution">
    <text evidence="3">The sequence shown here is derived from an EMBL/GenBank/DDBJ whole genome shotgun (WGS) entry which is preliminary data.</text>
</comment>
<reference evidence="3" key="1">
    <citation type="submission" date="2020-02" db="EMBL/GenBank/DDBJ databases">
        <authorList>
            <person name="Palmer J.M."/>
        </authorList>
    </citation>
    <scope>NUCLEOTIDE SEQUENCE</scope>
    <source>
        <strain evidence="3">EPUS1.4</strain>
        <tissue evidence="3">Thallus</tissue>
    </source>
</reference>
<feature type="domain" description="Heterokaryon incompatibility" evidence="2">
    <location>
        <begin position="402"/>
        <end position="560"/>
    </location>
</feature>
<gene>
    <name evidence="3" type="ORF">GJ744_003642</name>
</gene>
<keyword evidence="4" id="KW-1185">Reference proteome</keyword>
<dbReference type="EMBL" id="JAACFV010000173">
    <property type="protein sequence ID" value="KAF7503530.1"/>
    <property type="molecule type" value="Genomic_DNA"/>
</dbReference>
<evidence type="ECO:0000259" key="2">
    <source>
        <dbReference type="Pfam" id="PF06985"/>
    </source>
</evidence>
<dbReference type="OrthoDB" id="5125733at2759"/>
<proteinExistence type="predicted"/>
<protein>
    <recommendedName>
        <fullName evidence="2">Heterokaryon incompatibility domain-containing protein</fullName>
    </recommendedName>
</protein>
<evidence type="ECO:0000313" key="4">
    <source>
        <dbReference type="Proteomes" id="UP000606974"/>
    </source>
</evidence>
<organism evidence="3 4">
    <name type="scientific">Endocarpon pusillum</name>
    <dbReference type="NCBI Taxonomy" id="364733"/>
    <lineage>
        <taxon>Eukaryota</taxon>
        <taxon>Fungi</taxon>
        <taxon>Dikarya</taxon>
        <taxon>Ascomycota</taxon>
        <taxon>Pezizomycotina</taxon>
        <taxon>Eurotiomycetes</taxon>
        <taxon>Chaetothyriomycetidae</taxon>
        <taxon>Verrucariales</taxon>
        <taxon>Verrucariaceae</taxon>
        <taxon>Endocarpon</taxon>
    </lineage>
</organism>
<dbReference type="Pfam" id="PF06985">
    <property type="entry name" value="HET"/>
    <property type="match status" value="1"/>
</dbReference>
<name>A0A8H7DZN8_9EURO</name>